<evidence type="ECO:0000256" key="1">
    <source>
        <dbReference type="ARBA" id="ARBA00001966"/>
    </source>
</evidence>
<evidence type="ECO:0000256" key="3">
    <source>
        <dbReference type="ARBA" id="ARBA00022723"/>
    </source>
</evidence>
<evidence type="ECO:0000259" key="6">
    <source>
        <dbReference type="PROSITE" id="PS51918"/>
    </source>
</evidence>
<dbReference type="Gene3D" id="3.20.20.70">
    <property type="entry name" value="Aldolase class I"/>
    <property type="match status" value="1"/>
</dbReference>
<evidence type="ECO:0000313" key="8">
    <source>
        <dbReference type="Proteomes" id="UP000218288"/>
    </source>
</evidence>
<dbReference type="Proteomes" id="UP000218288">
    <property type="component" value="Chromosome"/>
</dbReference>
<dbReference type="PANTHER" id="PTHR11228">
    <property type="entry name" value="RADICAL SAM DOMAIN PROTEIN"/>
    <property type="match status" value="1"/>
</dbReference>
<dbReference type="GO" id="GO:0051536">
    <property type="term" value="F:iron-sulfur cluster binding"/>
    <property type="evidence" value="ECO:0007669"/>
    <property type="project" value="UniProtKB-KW"/>
</dbReference>
<dbReference type="SFLD" id="SFLDG01067">
    <property type="entry name" value="SPASM/twitch_domain_containing"/>
    <property type="match status" value="1"/>
</dbReference>
<name>A0A160PEW4_9HYPH</name>
<sequence>MGRYDHAAYVSLTMEFRCNLKCVHCMIEGTMDRLAPESDAHFEEILARNARERRWTGLILTGSEITLRRDLADLARRARASGFAHVRIQTHGMHLSQPSFCHRLVEAGIDEFFVSIAGSDAASHDALTLVPGSFDRALRGLETLDALPGVETLTNTVVTERSYRLLPDLVDRLAHLRRLTQMEFWVYFPMSERDEKGLVARHADVLPYLREAVLRARALGRAVEVKNFPECLLGDLGDALVNGQPELHIDPDFWREFGRNGFYQCVHREACASRECLGLNTAYIEKFGLEADALHPLRPSRSRSWSRAPA</sequence>
<dbReference type="SFLD" id="SFLDS00029">
    <property type="entry name" value="Radical_SAM"/>
    <property type="match status" value="1"/>
</dbReference>
<dbReference type="InterPro" id="IPR058240">
    <property type="entry name" value="rSAM_sf"/>
</dbReference>
<keyword evidence="2" id="KW-0949">S-adenosyl-L-methionine</keyword>
<evidence type="ECO:0000256" key="2">
    <source>
        <dbReference type="ARBA" id="ARBA00022691"/>
    </source>
</evidence>
<accession>A0A160PEW4</accession>
<dbReference type="InterPro" id="IPR007197">
    <property type="entry name" value="rSAM"/>
</dbReference>
<dbReference type="RefSeq" id="WP_096485341.1">
    <property type="nucleotide sequence ID" value="NZ_AP014809.1"/>
</dbReference>
<keyword evidence="4" id="KW-0408">Iron</keyword>
<keyword evidence="3" id="KW-0479">Metal-binding</keyword>
<comment type="cofactor">
    <cofactor evidence="1">
        <name>[4Fe-4S] cluster</name>
        <dbReference type="ChEBI" id="CHEBI:49883"/>
    </cofactor>
</comment>
<dbReference type="InterPro" id="IPR013785">
    <property type="entry name" value="Aldolase_TIM"/>
</dbReference>
<dbReference type="EMBL" id="AP014809">
    <property type="protein sequence ID" value="BAU91126.1"/>
    <property type="molecule type" value="Genomic_DNA"/>
</dbReference>
<dbReference type="Pfam" id="PF04055">
    <property type="entry name" value="Radical_SAM"/>
    <property type="match status" value="1"/>
</dbReference>
<dbReference type="OrthoDB" id="9792276at2"/>
<dbReference type="AlphaFoldDB" id="A0A160PEW4"/>
<dbReference type="GO" id="GO:0046872">
    <property type="term" value="F:metal ion binding"/>
    <property type="evidence" value="ECO:0007669"/>
    <property type="project" value="UniProtKB-KW"/>
</dbReference>
<dbReference type="PANTHER" id="PTHR11228:SF7">
    <property type="entry name" value="PQQA PEPTIDE CYCLASE"/>
    <property type="match status" value="1"/>
</dbReference>
<evidence type="ECO:0000256" key="5">
    <source>
        <dbReference type="ARBA" id="ARBA00023014"/>
    </source>
</evidence>
<protein>
    <submittedName>
        <fullName evidence="7">Radical SAM domain-containing protein</fullName>
    </submittedName>
</protein>
<feature type="domain" description="Radical SAM core" evidence="6">
    <location>
        <begin position="2"/>
        <end position="222"/>
    </location>
</feature>
<reference evidence="7 8" key="1">
    <citation type="journal article" date="2016" name="Genome Announc.">
        <title>Complete Genome Sequence of Methylobacterium populi P-1M, Isolated from Pink-Pigmented Household Biofilm.</title>
        <authorList>
            <person name="Morohoshi T."/>
            <person name="Ikeda T."/>
        </authorList>
    </citation>
    <scope>NUCLEOTIDE SEQUENCE [LARGE SCALE GENOMIC DNA]</scope>
    <source>
        <strain evidence="7 8">P-1M</strain>
    </source>
</reference>
<dbReference type="GO" id="GO:0003824">
    <property type="term" value="F:catalytic activity"/>
    <property type="evidence" value="ECO:0007669"/>
    <property type="project" value="InterPro"/>
</dbReference>
<organism evidence="7 8">
    <name type="scientific">Methylorubrum populi</name>
    <dbReference type="NCBI Taxonomy" id="223967"/>
    <lineage>
        <taxon>Bacteria</taxon>
        <taxon>Pseudomonadati</taxon>
        <taxon>Pseudomonadota</taxon>
        <taxon>Alphaproteobacteria</taxon>
        <taxon>Hyphomicrobiales</taxon>
        <taxon>Methylobacteriaceae</taxon>
        <taxon>Methylorubrum</taxon>
    </lineage>
</organism>
<dbReference type="PROSITE" id="PS51918">
    <property type="entry name" value="RADICAL_SAM"/>
    <property type="match status" value="1"/>
</dbReference>
<gene>
    <name evidence="7" type="ORF">MPPM_2521</name>
</gene>
<proteinExistence type="predicted"/>
<keyword evidence="5" id="KW-0411">Iron-sulfur</keyword>
<dbReference type="InterPro" id="IPR050377">
    <property type="entry name" value="Radical_SAM_PqqE_MftC-like"/>
</dbReference>
<dbReference type="SUPFAM" id="SSF102114">
    <property type="entry name" value="Radical SAM enzymes"/>
    <property type="match status" value="1"/>
</dbReference>
<dbReference type="CDD" id="cd01335">
    <property type="entry name" value="Radical_SAM"/>
    <property type="match status" value="1"/>
</dbReference>
<evidence type="ECO:0000256" key="4">
    <source>
        <dbReference type="ARBA" id="ARBA00023004"/>
    </source>
</evidence>
<evidence type="ECO:0000313" key="7">
    <source>
        <dbReference type="EMBL" id="BAU91126.1"/>
    </source>
</evidence>